<evidence type="ECO:0000256" key="5">
    <source>
        <dbReference type="ARBA" id="ARBA00022694"/>
    </source>
</evidence>
<evidence type="ECO:0000256" key="7">
    <source>
        <dbReference type="ARBA" id="ARBA00039099"/>
    </source>
</evidence>
<dbReference type="PANTHER" id="PTHR10631:SF3">
    <property type="entry name" value="TRNA (GUANINE(26)-N(2))-DIMETHYLTRANSFERASE"/>
    <property type="match status" value="1"/>
</dbReference>
<keyword evidence="3 9" id="KW-0808">Transferase</keyword>
<dbReference type="InterPro" id="IPR002905">
    <property type="entry name" value="Trm1"/>
</dbReference>
<evidence type="ECO:0000256" key="3">
    <source>
        <dbReference type="ARBA" id="ARBA00022679"/>
    </source>
</evidence>
<name>A0ABP0JBS5_9DINO</name>
<keyword evidence="6 9" id="KW-0694">RNA-binding</keyword>
<keyword evidence="12" id="KW-1185">Reference proteome</keyword>
<accession>A0ABP0JBS5</accession>
<evidence type="ECO:0000313" key="12">
    <source>
        <dbReference type="Proteomes" id="UP001642464"/>
    </source>
</evidence>
<dbReference type="PROSITE" id="PS51626">
    <property type="entry name" value="SAM_MT_TRM1"/>
    <property type="match status" value="1"/>
</dbReference>
<evidence type="ECO:0000256" key="8">
    <source>
        <dbReference type="ARBA" id="ARBA00051897"/>
    </source>
</evidence>
<feature type="region of interest" description="Disordered" evidence="10">
    <location>
        <begin position="122"/>
        <end position="151"/>
    </location>
</feature>
<comment type="caution">
    <text evidence="11">The sequence shown here is derived from an EMBL/GenBank/DDBJ whole genome shotgun (WGS) entry which is preliminary data.</text>
</comment>
<dbReference type="PANTHER" id="PTHR10631">
    <property type="entry name" value="N 2 ,N 2 -DIMETHYLGUANOSINE TRNA METHYLTRANSFERASE"/>
    <property type="match status" value="1"/>
</dbReference>
<dbReference type="EC" id="2.1.1.216" evidence="7 9"/>
<dbReference type="SUPFAM" id="SSF53335">
    <property type="entry name" value="S-adenosyl-L-methionine-dependent methyltransferases"/>
    <property type="match status" value="1"/>
</dbReference>
<evidence type="ECO:0000256" key="9">
    <source>
        <dbReference type="PROSITE-ProRule" id="PRU00958"/>
    </source>
</evidence>
<dbReference type="EMBL" id="CAXAMM010006662">
    <property type="protein sequence ID" value="CAK9011751.1"/>
    <property type="molecule type" value="Genomic_DNA"/>
</dbReference>
<feature type="region of interest" description="Disordered" evidence="10">
    <location>
        <begin position="1"/>
        <end position="51"/>
    </location>
</feature>
<evidence type="ECO:0000256" key="10">
    <source>
        <dbReference type="SAM" id="MobiDB-lite"/>
    </source>
</evidence>
<comment type="similarity">
    <text evidence="9">Belongs to the class I-like SAM-binding methyltransferase superfamily. Trm1 family.</text>
</comment>
<proteinExistence type="inferred from homology"/>
<comment type="catalytic activity">
    <reaction evidence="8 9">
        <text>guanosine(26) in tRNA + 2 S-adenosyl-L-methionine = N(2)-dimethylguanosine(26) in tRNA + 2 S-adenosyl-L-homocysteine + 2 H(+)</text>
        <dbReference type="Rhea" id="RHEA:43140"/>
        <dbReference type="Rhea" id="RHEA-COMP:10359"/>
        <dbReference type="Rhea" id="RHEA-COMP:10360"/>
        <dbReference type="ChEBI" id="CHEBI:15378"/>
        <dbReference type="ChEBI" id="CHEBI:57856"/>
        <dbReference type="ChEBI" id="CHEBI:59789"/>
        <dbReference type="ChEBI" id="CHEBI:74269"/>
        <dbReference type="ChEBI" id="CHEBI:74513"/>
        <dbReference type="EC" id="2.1.1.216"/>
    </reaction>
</comment>
<dbReference type="InterPro" id="IPR029063">
    <property type="entry name" value="SAM-dependent_MTases_sf"/>
</dbReference>
<feature type="region of interest" description="Disordered" evidence="10">
    <location>
        <begin position="521"/>
        <end position="551"/>
    </location>
</feature>
<reference evidence="11 12" key="1">
    <citation type="submission" date="2024-02" db="EMBL/GenBank/DDBJ databases">
        <authorList>
            <person name="Chen Y."/>
            <person name="Shah S."/>
            <person name="Dougan E. K."/>
            <person name="Thang M."/>
            <person name="Chan C."/>
        </authorList>
    </citation>
    <scope>NUCLEOTIDE SEQUENCE [LARGE SCALE GENOMIC DNA]</scope>
</reference>
<dbReference type="Proteomes" id="UP001642464">
    <property type="component" value="Unassembled WGS sequence"/>
</dbReference>
<evidence type="ECO:0000256" key="4">
    <source>
        <dbReference type="ARBA" id="ARBA00022691"/>
    </source>
</evidence>
<keyword evidence="2 9" id="KW-0489">Methyltransferase</keyword>
<organism evidence="11 12">
    <name type="scientific">Durusdinium trenchii</name>
    <dbReference type="NCBI Taxonomy" id="1381693"/>
    <lineage>
        <taxon>Eukaryota</taxon>
        <taxon>Sar</taxon>
        <taxon>Alveolata</taxon>
        <taxon>Dinophyceae</taxon>
        <taxon>Suessiales</taxon>
        <taxon>Symbiodiniaceae</taxon>
        <taxon>Durusdinium</taxon>
    </lineage>
</organism>
<gene>
    <name evidence="11" type="ORF">SCF082_LOCUS11224</name>
</gene>
<keyword evidence="1 9" id="KW-0820">tRNA-binding</keyword>
<evidence type="ECO:0000256" key="1">
    <source>
        <dbReference type="ARBA" id="ARBA00022555"/>
    </source>
</evidence>
<evidence type="ECO:0000256" key="6">
    <source>
        <dbReference type="ARBA" id="ARBA00022884"/>
    </source>
</evidence>
<sequence>MAQEERGGAGGGEVAADPQPPTPHPLQQQEQREDAKLAGTEDAAGSAGEMAEGASVAAGVVPEGFDLITEGKAGILVHKDASVFYNKVQVKNRDLSVFVLNEFAHQLKLEADMAKRLKAAGSGFRKMPEKNEASEGGDRGGAKSGGSSKGGSDGYVGLRVMEALSASGLRSCRYWKEVVEGVGLDYIQVNDVEKDAVDSIKRNKAYNGITSERFNPTEADAIVELYKHRGPAEAPKPAPRAKSLCVKQEAKFRVDKDVFDVVDLDPYGSPSVFLDSAIQAVREGGLLCVTATDLAALCGKNPDMCFTRYGAMPFAGSGFCVHEMALRILLGSMEQTANKYNRYLVPLLSVQMDFYARVFVRVHYSKNEPKRTPCKLAHVYKSRELQSYFLQPLAKLKDNSKAENHVIKLASLEVPRACPHTGAPMLIGGPIWTDPIQNMAFVESLRSRFQGGPMPNGFDASKLDAADLVQGVVSAVAEELVDVPLERSLPMICKTLHCQVPSELEFFSALVNGGYRFSKVLDQAPPSPHKAQGERHERRRKGHGQRARVCR</sequence>
<feature type="compositionally biased region" description="Basic residues" evidence="10">
    <location>
        <begin position="537"/>
        <end position="551"/>
    </location>
</feature>
<evidence type="ECO:0000256" key="2">
    <source>
        <dbReference type="ARBA" id="ARBA00022603"/>
    </source>
</evidence>
<keyword evidence="4 9" id="KW-0949">S-adenosyl-L-methionine</keyword>
<feature type="compositionally biased region" description="Basic and acidic residues" evidence="10">
    <location>
        <begin position="126"/>
        <end position="141"/>
    </location>
</feature>
<feature type="compositionally biased region" description="Gly residues" evidence="10">
    <location>
        <begin position="142"/>
        <end position="151"/>
    </location>
</feature>
<dbReference type="Pfam" id="PF02005">
    <property type="entry name" value="TRM"/>
    <property type="match status" value="2"/>
</dbReference>
<evidence type="ECO:0000313" key="11">
    <source>
        <dbReference type="EMBL" id="CAK9011751.1"/>
    </source>
</evidence>
<keyword evidence="5 9" id="KW-0819">tRNA processing</keyword>
<dbReference type="Gene3D" id="3.40.50.150">
    <property type="entry name" value="Vaccinia Virus protein VP39"/>
    <property type="match status" value="1"/>
</dbReference>
<protein>
    <recommendedName>
        <fullName evidence="7 9">tRNA (guanine(26)-N(2))-dimethyltransferase</fullName>
        <ecNumber evidence="7 9">2.1.1.216</ecNumber>
    </recommendedName>
</protein>